<reference evidence="3" key="1">
    <citation type="submission" date="2021-07" db="EMBL/GenBank/DDBJ databases">
        <title>Elsinoe batatas strain:CRI-CJ2 Genome sequencing and assembly.</title>
        <authorList>
            <person name="Huang L."/>
        </authorList>
    </citation>
    <scope>NUCLEOTIDE SEQUENCE</scope>
    <source>
        <strain evidence="3">CRI-CJ2</strain>
    </source>
</reference>
<dbReference type="OrthoDB" id="10302465at2759"/>
<proteinExistence type="predicted"/>
<evidence type="ECO:0000256" key="2">
    <source>
        <dbReference type="SAM" id="SignalP"/>
    </source>
</evidence>
<sequence>MNPFELSILLCLCSSPLAILAQDLALDPAQDYGSVQIAPCPDYNFKDFAKFVATNPPWTTIPIDGQCHAIGVTDTSAQQGSAMCDLYGTEDCTGETALKLDSNEGTCVSCGDLPPYKGIICNPDTAPSPEQEADSRGGGQGRLVWR</sequence>
<feature type="chain" id="PRO_5035457360" evidence="2">
    <location>
        <begin position="22"/>
        <end position="146"/>
    </location>
</feature>
<evidence type="ECO:0000313" key="4">
    <source>
        <dbReference type="Proteomes" id="UP000809789"/>
    </source>
</evidence>
<comment type="caution">
    <text evidence="3">The sequence shown here is derived from an EMBL/GenBank/DDBJ whole genome shotgun (WGS) entry which is preliminary data.</text>
</comment>
<protein>
    <submittedName>
        <fullName evidence="3">Uncharacterized protein</fullName>
    </submittedName>
</protein>
<keyword evidence="2" id="KW-0732">Signal</keyword>
<name>A0A8K0L821_9PEZI</name>
<dbReference type="EMBL" id="JAESVG020000002">
    <property type="protein sequence ID" value="KAG8630204.1"/>
    <property type="molecule type" value="Genomic_DNA"/>
</dbReference>
<keyword evidence="4" id="KW-1185">Reference proteome</keyword>
<dbReference type="AlphaFoldDB" id="A0A8K0L821"/>
<organism evidence="3 4">
    <name type="scientific">Elsinoe batatas</name>
    <dbReference type="NCBI Taxonomy" id="2601811"/>
    <lineage>
        <taxon>Eukaryota</taxon>
        <taxon>Fungi</taxon>
        <taxon>Dikarya</taxon>
        <taxon>Ascomycota</taxon>
        <taxon>Pezizomycotina</taxon>
        <taxon>Dothideomycetes</taxon>
        <taxon>Dothideomycetidae</taxon>
        <taxon>Myriangiales</taxon>
        <taxon>Elsinoaceae</taxon>
        <taxon>Elsinoe</taxon>
    </lineage>
</organism>
<dbReference type="Proteomes" id="UP000809789">
    <property type="component" value="Unassembled WGS sequence"/>
</dbReference>
<evidence type="ECO:0000256" key="1">
    <source>
        <dbReference type="SAM" id="MobiDB-lite"/>
    </source>
</evidence>
<feature type="signal peptide" evidence="2">
    <location>
        <begin position="1"/>
        <end position="21"/>
    </location>
</feature>
<evidence type="ECO:0000313" key="3">
    <source>
        <dbReference type="EMBL" id="KAG8630204.1"/>
    </source>
</evidence>
<accession>A0A8K0L821</accession>
<feature type="region of interest" description="Disordered" evidence="1">
    <location>
        <begin position="122"/>
        <end position="146"/>
    </location>
</feature>
<feature type="compositionally biased region" description="Gly residues" evidence="1">
    <location>
        <begin position="136"/>
        <end position="146"/>
    </location>
</feature>
<gene>
    <name evidence="3" type="ORF">KVT40_001823</name>
</gene>